<name>A0ABC8XJU2_9POAL</name>
<dbReference type="InterPro" id="IPR008480">
    <property type="entry name" value="DUF761_pln"/>
</dbReference>
<sequence length="331" mass="35239">MLPAAVAGMLPRRQAIARASVSALVASLPLLYVSLLRPPPAALAGDTAFWFLMSNCVIAAIVATSDDAGTLLFRSAAADDEHASCDGGGGGGGGGLSFASAVQTPPPVPVQTEMMVPFPASPQQDVPPAVDMNGGRVQREAASAVTSIYSTHHALPSLIEGEEEDGDAASEPSVVEINHPVRRDEKEEVTTEPTTVIKSNTVEVEAQGEEASDEVISLATIEEGSELADPEPWSPRVLRSTKSLPEEEAADVEWSVPLYSRPADDPAQDKGVVAAREGELRRSATVGSKPAAEESDEYWQLSDEELNRRVEDFIARFNREMRRQVEQEAGI</sequence>
<evidence type="ECO:0000256" key="1">
    <source>
        <dbReference type="SAM" id="MobiDB-lite"/>
    </source>
</evidence>
<dbReference type="EMBL" id="OZ075124">
    <property type="protein sequence ID" value="CAL4926396.1"/>
    <property type="molecule type" value="Genomic_DNA"/>
</dbReference>
<dbReference type="PANTHER" id="PTHR35997">
    <property type="entry name" value="COTTON FIBER PROTEIN-RELATED"/>
    <property type="match status" value="1"/>
</dbReference>
<protein>
    <submittedName>
        <fullName evidence="2">Uncharacterized protein</fullName>
    </submittedName>
</protein>
<evidence type="ECO:0000313" key="3">
    <source>
        <dbReference type="Proteomes" id="UP001497457"/>
    </source>
</evidence>
<keyword evidence="3" id="KW-1185">Reference proteome</keyword>
<proteinExistence type="predicted"/>
<organism evidence="2 3">
    <name type="scientific">Urochloa decumbens</name>
    <dbReference type="NCBI Taxonomy" id="240449"/>
    <lineage>
        <taxon>Eukaryota</taxon>
        <taxon>Viridiplantae</taxon>
        <taxon>Streptophyta</taxon>
        <taxon>Embryophyta</taxon>
        <taxon>Tracheophyta</taxon>
        <taxon>Spermatophyta</taxon>
        <taxon>Magnoliopsida</taxon>
        <taxon>Liliopsida</taxon>
        <taxon>Poales</taxon>
        <taxon>Poaceae</taxon>
        <taxon>PACMAD clade</taxon>
        <taxon>Panicoideae</taxon>
        <taxon>Panicodae</taxon>
        <taxon>Paniceae</taxon>
        <taxon>Melinidinae</taxon>
        <taxon>Urochloa</taxon>
    </lineage>
</organism>
<dbReference type="PANTHER" id="PTHR35997:SF15">
    <property type="entry name" value="DUF4408 DOMAIN-CONTAINING PROTEIN"/>
    <property type="match status" value="1"/>
</dbReference>
<dbReference type="Pfam" id="PF05553">
    <property type="entry name" value="DUF761"/>
    <property type="match status" value="1"/>
</dbReference>
<feature type="region of interest" description="Disordered" evidence="1">
    <location>
        <begin position="224"/>
        <end position="298"/>
    </location>
</feature>
<evidence type="ECO:0000313" key="2">
    <source>
        <dbReference type="EMBL" id="CAL4926396.1"/>
    </source>
</evidence>
<accession>A0ABC8XJU2</accession>
<reference evidence="3" key="1">
    <citation type="submission" date="2024-06" db="EMBL/GenBank/DDBJ databases">
        <authorList>
            <person name="Ryan C."/>
        </authorList>
    </citation>
    <scope>NUCLEOTIDE SEQUENCE [LARGE SCALE GENOMIC DNA]</scope>
</reference>
<dbReference type="AlphaFoldDB" id="A0ABC8XJU2"/>
<gene>
    <name evidence="2" type="ORF">URODEC1_LOCUS23889</name>
</gene>
<reference evidence="2 3" key="2">
    <citation type="submission" date="2024-10" db="EMBL/GenBank/DDBJ databases">
        <authorList>
            <person name="Ryan C."/>
        </authorList>
    </citation>
    <scope>NUCLEOTIDE SEQUENCE [LARGE SCALE GENOMIC DNA]</scope>
</reference>
<dbReference type="Proteomes" id="UP001497457">
    <property type="component" value="Chromosome 14rd"/>
</dbReference>